<protein>
    <submittedName>
        <fullName evidence="2">Uncharacterized protein</fullName>
    </submittedName>
</protein>
<dbReference type="AlphaFoldDB" id="A0A915KVL3"/>
<name>A0A915KVL3_ROMCU</name>
<dbReference type="Proteomes" id="UP000887565">
    <property type="component" value="Unplaced"/>
</dbReference>
<sequence length="103" mass="11884">MIWPPNSPEACGIIVDIEEKVRFDYIRCLKDNKTINGHEKEVLTASFAFIHGYNHDKEKIFHFLIIRPNLRRPCRGRSVAFLKTFLSSSAINLQVHFPTAQSV</sequence>
<proteinExistence type="predicted"/>
<accession>A0A915KVL3</accession>
<keyword evidence="1" id="KW-1185">Reference proteome</keyword>
<organism evidence="1 2">
    <name type="scientific">Romanomermis culicivorax</name>
    <name type="common">Nematode worm</name>
    <dbReference type="NCBI Taxonomy" id="13658"/>
    <lineage>
        <taxon>Eukaryota</taxon>
        <taxon>Metazoa</taxon>
        <taxon>Ecdysozoa</taxon>
        <taxon>Nematoda</taxon>
        <taxon>Enoplea</taxon>
        <taxon>Dorylaimia</taxon>
        <taxon>Mermithida</taxon>
        <taxon>Mermithoidea</taxon>
        <taxon>Mermithidae</taxon>
        <taxon>Romanomermis</taxon>
    </lineage>
</organism>
<dbReference type="WBParaSite" id="nRc.2.0.1.t42971-RA">
    <property type="protein sequence ID" value="nRc.2.0.1.t42971-RA"/>
    <property type="gene ID" value="nRc.2.0.1.g42971"/>
</dbReference>
<evidence type="ECO:0000313" key="1">
    <source>
        <dbReference type="Proteomes" id="UP000887565"/>
    </source>
</evidence>
<reference evidence="2" key="1">
    <citation type="submission" date="2022-11" db="UniProtKB">
        <authorList>
            <consortium name="WormBaseParasite"/>
        </authorList>
    </citation>
    <scope>IDENTIFICATION</scope>
</reference>
<evidence type="ECO:0000313" key="2">
    <source>
        <dbReference type="WBParaSite" id="nRc.2.0.1.t42971-RA"/>
    </source>
</evidence>